<organism evidence="1 2">
    <name type="scientific">Passalora fulva</name>
    <name type="common">Tomato leaf mold</name>
    <name type="synonym">Cladosporium fulvum</name>
    <dbReference type="NCBI Taxonomy" id="5499"/>
    <lineage>
        <taxon>Eukaryota</taxon>
        <taxon>Fungi</taxon>
        <taxon>Dikarya</taxon>
        <taxon>Ascomycota</taxon>
        <taxon>Pezizomycotina</taxon>
        <taxon>Dothideomycetes</taxon>
        <taxon>Dothideomycetidae</taxon>
        <taxon>Mycosphaerellales</taxon>
        <taxon>Mycosphaerellaceae</taxon>
        <taxon>Fulvia</taxon>
    </lineage>
</organism>
<protein>
    <submittedName>
        <fullName evidence="1">Uncharacterized protein</fullName>
    </submittedName>
</protein>
<dbReference type="GeneID" id="71980801"/>
<name>A0A9Q8L8I6_PASFU</name>
<evidence type="ECO:0000313" key="1">
    <source>
        <dbReference type="EMBL" id="UJO12760.1"/>
    </source>
</evidence>
<proteinExistence type="predicted"/>
<sequence length="63" mass="7038">MLRWASDSTFFYPETKGKTLEQMGILFGDQLVPHALEDPEAAAAAEKQLEIQVIEKTARETSV</sequence>
<dbReference type="Proteomes" id="UP000756132">
    <property type="component" value="Chromosome 1"/>
</dbReference>
<dbReference type="OrthoDB" id="3941712at2759"/>
<dbReference type="KEGG" id="ffu:CLAFUR5_00923"/>
<dbReference type="EMBL" id="CP090163">
    <property type="protein sequence ID" value="UJO12760.1"/>
    <property type="molecule type" value="Genomic_DNA"/>
</dbReference>
<accession>A0A9Q8L8I6</accession>
<dbReference type="AlphaFoldDB" id="A0A9Q8L8I6"/>
<keyword evidence="2" id="KW-1185">Reference proteome</keyword>
<reference evidence="1" key="1">
    <citation type="submission" date="2021-12" db="EMBL/GenBank/DDBJ databases">
        <authorList>
            <person name="Zaccaron A."/>
            <person name="Stergiopoulos I."/>
        </authorList>
    </citation>
    <scope>NUCLEOTIDE SEQUENCE</scope>
    <source>
        <strain evidence="1">Race5_Kim</strain>
    </source>
</reference>
<reference evidence="1" key="2">
    <citation type="journal article" date="2022" name="Microb. Genom.">
        <title>A chromosome-scale genome assembly of the tomato pathogen Cladosporium fulvum reveals a compartmentalized genome architecture and the presence of a dispensable chromosome.</title>
        <authorList>
            <person name="Zaccaron A.Z."/>
            <person name="Chen L.H."/>
            <person name="Samaras A."/>
            <person name="Stergiopoulos I."/>
        </authorList>
    </citation>
    <scope>NUCLEOTIDE SEQUENCE</scope>
    <source>
        <strain evidence="1">Race5_Kim</strain>
    </source>
</reference>
<gene>
    <name evidence="1" type="ORF">CLAFUR5_00923</name>
</gene>
<dbReference type="RefSeq" id="XP_047757126.1">
    <property type="nucleotide sequence ID" value="XM_047900071.1"/>
</dbReference>
<evidence type="ECO:0000313" key="2">
    <source>
        <dbReference type="Proteomes" id="UP000756132"/>
    </source>
</evidence>